<comment type="caution">
    <text evidence="2">The sequence shown here is derived from an EMBL/GenBank/DDBJ whole genome shotgun (WGS) entry which is preliminary data.</text>
</comment>
<dbReference type="EMBL" id="CAIIXF020000001">
    <property type="protein sequence ID" value="CAH1772607.1"/>
    <property type="molecule type" value="Genomic_DNA"/>
</dbReference>
<reference evidence="2" key="1">
    <citation type="submission" date="2022-03" db="EMBL/GenBank/DDBJ databases">
        <authorList>
            <person name="Martin C."/>
        </authorList>
    </citation>
    <scope>NUCLEOTIDE SEQUENCE</scope>
</reference>
<gene>
    <name evidence="2" type="ORF">OFUS_LOCUS342</name>
</gene>
<feature type="region of interest" description="Disordered" evidence="1">
    <location>
        <begin position="1"/>
        <end position="81"/>
    </location>
</feature>
<name>A0A8J1US68_OWEFU</name>
<keyword evidence="3" id="KW-1185">Reference proteome</keyword>
<dbReference type="Proteomes" id="UP000749559">
    <property type="component" value="Unassembled WGS sequence"/>
</dbReference>
<feature type="compositionally biased region" description="Basic and acidic residues" evidence="1">
    <location>
        <begin position="24"/>
        <end position="34"/>
    </location>
</feature>
<dbReference type="PANTHER" id="PTHR34756">
    <property type="entry name" value="CELL DIVISION CYCLE-ASSOCIATED PROTEIN 3"/>
    <property type="match status" value="1"/>
</dbReference>
<accession>A0A8J1US68</accession>
<evidence type="ECO:0000256" key="1">
    <source>
        <dbReference type="SAM" id="MobiDB-lite"/>
    </source>
</evidence>
<dbReference type="OrthoDB" id="6337960at2759"/>
<dbReference type="InterPro" id="IPR038832">
    <property type="entry name" value="CDCA3"/>
</dbReference>
<feature type="compositionally biased region" description="Low complexity" evidence="1">
    <location>
        <begin position="205"/>
        <end position="216"/>
    </location>
</feature>
<sequence>MGALNSKTFADMIEETDSTSSPEQARKILDHDPRSPTCLFSRTPIQVEKTPVSEDPRSPSLGIMRTPLAPNTEAFDPRSPSVEFARTPLSVDKMLDDPRSPNEEIVRTPLVEKFTYLNDTLSPVKFDISCTNDDTTHELSKSPSPVGPISTSPVTSSTMKKAATAETELFTESFETMNRSFSEPDLTNDDQFLIKAKPEKKASSAKKSPLSSSTKSNKAKPKVLFKSASTPSKMKEKLLWCKVADKMKDNTRSPLGLRNMDNASPRMLVQRKQVNNLNMRKLGSFDSPSKYEAFGDKENIGAQ</sequence>
<organism evidence="2 3">
    <name type="scientific">Owenia fusiformis</name>
    <name type="common">Polychaete worm</name>
    <dbReference type="NCBI Taxonomy" id="6347"/>
    <lineage>
        <taxon>Eukaryota</taxon>
        <taxon>Metazoa</taxon>
        <taxon>Spiralia</taxon>
        <taxon>Lophotrochozoa</taxon>
        <taxon>Annelida</taxon>
        <taxon>Polychaeta</taxon>
        <taxon>Sedentaria</taxon>
        <taxon>Canalipalpata</taxon>
        <taxon>Sabellida</taxon>
        <taxon>Oweniida</taxon>
        <taxon>Oweniidae</taxon>
        <taxon>Owenia</taxon>
    </lineage>
</organism>
<evidence type="ECO:0000313" key="3">
    <source>
        <dbReference type="Proteomes" id="UP000749559"/>
    </source>
</evidence>
<dbReference type="AlphaFoldDB" id="A0A8J1US68"/>
<dbReference type="PANTHER" id="PTHR34756:SF1">
    <property type="entry name" value="CELL DIVISION CYCLE-ASSOCIATED PROTEIN 3"/>
    <property type="match status" value="1"/>
</dbReference>
<protein>
    <submittedName>
        <fullName evidence="2">Uncharacterized protein</fullName>
    </submittedName>
</protein>
<proteinExistence type="predicted"/>
<evidence type="ECO:0000313" key="2">
    <source>
        <dbReference type="EMBL" id="CAH1772607.1"/>
    </source>
</evidence>
<feature type="region of interest" description="Disordered" evidence="1">
    <location>
        <begin position="197"/>
        <end position="222"/>
    </location>
</feature>
<feature type="compositionally biased region" description="Polar residues" evidence="1">
    <location>
        <begin position="149"/>
        <end position="159"/>
    </location>
</feature>
<feature type="compositionally biased region" description="Basic and acidic residues" evidence="1">
    <location>
        <begin position="293"/>
        <end position="303"/>
    </location>
</feature>
<feature type="region of interest" description="Disordered" evidence="1">
    <location>
        <begin position="134"/>
        <end position="163"/>
    </location>
</feature>
<feature type="region of interest" description="Disordered" evidence="1">
    <location>
        <begin position="279"/>
        <end position="303"/>
    </location>
</feature>